<protein>
    <submittedName>
        <fullName evidence="2">Uncharacterized protein</fullName>
    </submittedName>
</protein>
<proteinExistence type="predicted"/>
<evidence type="ECO:0000313" key="1">
    <source>
        <dbReference type="Proteomes" id="UP000887576"/>
    </source>
</evidence>
<dbReference type="Proteomes" id="UP000887576">
    <property type="component" value="Unplaced"/>
</dbReference>
<sequence>MTKYSHCILTSDGMLYICGSRYSDCDFENQNVTIILKTRPIECFHLNPEGGCDYVQTFLPDIFVVMFAFIVCFLKYVFPYLRKFFNREVQ</sequence>
<name>A0AC34RMI0_9BILA</name>
<dbReference type="WBParaSite" id="JU765_v2.g8175.t1">
    <property type="protein sequence ID" value="JU765_v2.g8175.t1"/>
    <property type="gene ID" value="JU765_v2.g8175"/>
</dbReference>
<organism evidence="1 2">
    <name type="scientific">Panagrolaimus sp. JU765</name>
    <dbReference type="NCBI Taxonomy" id="591449"/>
    <lineage>
        <taxon>Eukaryota</taxon>
        <taxon>Metazoa</taxon>
        <taxon>Ecdysozoa</taxon>
        <taxon>Nematoda</taxon>
        <taxon>Chromadorea</taxon>
        <taxon>Rhabditida</taxon>
        <taxon>Tylenchina</taxon>
        <taxon>Panagrolaimomorpha</taxon>
        <taxon>Panagrolaimoidea</taxon>
        <taxon>Panagrolaimidae</taxon>
        <taxon>Panagrolaimus</taxon>
    </lineage>
</organism>
<evidence type="ECO:0000313" key="2">
    <source>
        <dbReference type="WBParaSite" id="JU765_v2.g8175.t1"/>
    </source>
</evidence>
<accession>A0AC34RMI0</accession>
<reference evidence="2" key="1">
    <citation type="submission" date="2022-11" db="UniProtKB">
        <authorList>
            <consortium name="WormBaseParasite"/>
        </authorList>
    </citation>
    <scope>IDENTIFICATION</scope>
</reference>